<dbReference type="SUPFAM" id="SSF49503">
    <property type="entry name" value="Cupredoxins"/>
    <property type="match status" value="2"/>
</dbReference>
<evidence type="ECO:0000313" key="16">
    <source>
        <dbReference type="Proteomes" id="UP001190700"/>
    </source>
</evidence>
<dbReference type="PANTHER" id="PTHR11709">
    <property type="entry name" value="MULTI-COPPER OXIDASE"/>
    <property type="match status" value="1"/>
</dbReference>
<keyword evidence="6 11" id="KW-0479">Metal-binding</keyword>
<dbReference type="InterPro" id="IPR001287">
    <property type="entry name" value="NO2-reductase_Cu"/>
</dbReference>
<dbReference type="Pfam" id="PF07732">
    <property type="entry name" value="Cu-oxidase_3"/>
    <property type="match status" value="1"/>
</dbReference>
<evidence type="ECO:0000313" key="15">
    <source>
        <dbReference type="EMBL" id="KAK3251060.1"/>
    </source>
</evidence>
<feature type="binding site" description="type 1 copper site" evidence="11">
    <location>
        <position position="394"/>
    </location>
    <ligand>
        <name>Cu cation</name>
        <dbReference type="ChEBI" id="CHEBI:23378"/>
        <label>1</label>
    </ligand>
</feature>
<evidence type="ECO:0000256" key="7">
    <source>
        <dbReference type="ARBA" id="ARBA00022737"/>
    </source>
</evidence>
<dbReference type="Gene3D" id="2.60.40.420">
    <property type="entry name" value="Cupredoxins - blue copper proteins"/>
    <property type="match status" value="2"/>
</dbReference>
<keyword evidence="16" id="KW-1185">Reference proteome</keyword>
<evidence type="ECO:0000256" key="4">
    <source>
        <dbReference type="ARBA" id="ARBA00011882"/>
    </source>
</evidence>
<feature type="binding site" description="type 1 copper site" evidence="11">
    <location>
        <position position="399"/>
    </location>
    <ligand>
        <name>Cu cation</name>
        <dbReference type="ChEBI" id="CHEBI:23378"/>
        <label>1</label>
    </ligand>
</feature>
<evidence type="ECO:0000256" key="9">
    <source>
        <dbReference type="ARBA" id="ARBA00023008"/>
    </source>
</evidence>
<dbReference type="EMBL" id="LGRX02026318">
    <property type="protein sequence ID" value="KAK3251060.1"/>
    <property type="molecule type" value="Genomic_DNA"/>
</dbReference>
<name>A0AAE0CBH1_9CHLO</name>
<feature type="signal peptide" evidence="13">
    <location>
        <begin position="1"/>
        <end position="30"/>
    </location>
</feature>
<evidence type="ECO:0000256" key="1">
    <source>
        <dbReference type="ARBA" id="ARBA00001960"/>
    </source>
</evidence>
<dbReference type="EC" id="1.7.2.1" evidence="4"/>
<evidence type="ECO:0000256" key="10">
    <source>
        <dbReference type="ARBA" id="ARBA00049340"/>
    </source>
</evidence>
<dbReference type="PROSITE" id="PS51257">
    <property type="entry name" value="PROKAR_LIPOPROTEIN"/>
    <property type="match status" value="1"/>
</dbReference>
<evidence type="ECO:0000256" key="5">
    <source>
        <dbReference type="ARBA" id="ARBA00017290"/>
    </source>
</evidence>
<evidence type="ECO:0000256" key="13">
    <source>
        <dbReference type="SAM" id="SignalP"/>
    </source>
</evidence>
<keyword evidence="7" id="KW-0677">Repeat</keyword>
<comment type="subunit">
    <text evidence="3">Homotrimer.</text>
</comment>
<comment type="cofactor">
    <cofactor evidence="1 11">
        <name>Cu(+)</name>
        <dbReference type="ChEBI" id="CHEBI:49552"/>
    </cofactor>
</comment>
<dbReference type="InterPro" id="IPR008972">
    <property type="entry name" value="Cupredoxin"/>
</dbReference>
<evidence type="ECO:0000256" key="12">
    <source>
        <dbReference type="SAM" id="MobiDB-lite"/>
    </source>
</evidence>
<comment type="cofactor">
    <cofactor evidence="11">
        <name>Cu(2+)</name>
        <dbReference type="ChEBI" id="CHEBI:29036"/>
    </cofactor>
</comment>
<keyword evidence="8" id="KW-0560">Oxidoreductase</keyword>
<comment type="similarity">
    <text evidence="2">Belongs to the multicopper oxidase family.</text>
</comment>
<dbReference type="PRINTS" id="PR00695">
    <property type="entry name" value="CUNO2RDTASE"/>
</dbReference>
<dbReference type="GO" id="GO:0050421">
    <property type="term" value="F:nitrite reductase (NO-forming) activity"/>
    <property type="evidence" value="ECO:0007669"/>
    <property type="project" value="UniProtKB-EC"/>
</dbReference>
<evidence type="ECO:0000256" key="3">
    <source>
        <dbReference type="ARBA" id="ARBA00011233"/>
    </source>
</evidence>
<evidence type="ECO:0000256" key="2">
    <source>
        <dbReference type="ARBA" id="ARBA00010609"/>
    </source>
</evidence>
<feature type="binding site" description="type 1 copper site" evidence="11">
    <location>
        <position position="443"/>
    </location>
    <ligand>
        <name>Cu cation</name>
        <dbReference type="ChEBI" id="CHEBI:23378"/>
        <label>1</label>
    </ligand>
</feature>
<gene>
    <name evidence="15" type="ORF">CYMTET_39604</name>
</gene>
<dbReference type="PANTHER" id="PTHR11709:SF394">
    <property type="entry name" value="FI03373P-RELATED"/>
    <property type="match status" value="1"/>
</dbReference>
<comment type="catalytic activity">
    <reaction evidence="10">
        <text>nitric oxide + Fe(III)-[cytochrome c] + H2O = Fe(II)-[cytochrome c] + nitrite + 2 H(+)</text>
        <dbReference type="Rhea" id="RHEA:15233"/>
        <dbReference type="Rhea" id="RHEA-COMP:10350"/>
        <dbReference type="Rhea" id="RHEA-COMP:14399"/>
        <dbReference type="ChEBI" id="CHEBI:15377"/>
        <dbReference type="ChEBI" id="CHEBI:15378"/>
        <dbReference type="ChEBI" id="CHEBI:16301"/>
        <dbReference type="ChEBI" id="CHEBI:16480"/>
        <dbReference type="ChEBI" id="CHEBI:29033"/>
        <dbReference type="ChEBI" id="CHEBI:29034"/>
        <dbReference type="EC" id="1.7.2.1"/>
    </reaction>
</comment>
<feature type="chain" id="PRO_5042136415" description="Copper-containing nitrite reductase" evidence="13">
    <location>
        <begin position="31"/>
        <end position="1884"/>
    </location>
</feature>
<dbReference type="Proteomes" id="UP001190700">
    <property type="component" value="Unassembled WGS sequence"/>
</dbReference>
<dbReference type="GO" id="GO:0005507">
    <property type="term" value="F:copper ion binding"/>
    <property type="evidence" value="ECO:0007669"/>
    <property type="project" value="InterPro"/>
</dbReference>
<dbReference type="InterPro" id="IPR045087">
    <property type="entry name" value="Cu-oxidase_fam"/>
</dbReference>
<feature type="domain" description="Plastocyanin-like" evidence="14">
    <location>
        <begin position="351"/>
        <end position="457"/>
    </location>
</feature>
<organism evidence="15 16">
    <name type="scientific">Cymbomonas tetramitiformis</name>
    <dbReference type="NCBI Taxonomy" id="36881"/>
    <lineage>
        <taxon>Eukaryota</taxon>
        <taxon>Viridiplantae</taxon>
        <taxon>Chlorophyta</taxon>
        <taxon>Pyramimonadophyceae</taxon>
        <taxon>Pyramimonadales</taxon>
        <taxon>Pyramimonadaceae</taxon>
        <taxon>Cymbomonas</taxon>
    </lineage>
</organism>
<evidence type="ECO:0000256" key="8">
    <source>
        <dbReference type="ARBA" id="ARBA00023002"/>
    </source>
</evidence>
<reference evidence="15 16" key="1">
    <citation type="journal article" date="2015" name="Genome Biol. Evol.">
        <title>Comparative Genomics of a Bacterivorous Green Alga Reveals Evolutionary Causalities and Consequences of Phago-Mixotrophic Mode of Nutrition.</title>
        <authorList>
            <person name="Burns J.A."/>
            <person name="Paasch A."/>
            <person name="Narechania A."/>
            <person name="Kim E."/>
        </authorList>
    </citation>
    <scope>NUCLEOTIDE SEQUENCE [LARGE SCALE GENOMIC DNA]</scope>
    <source>
        <strain evidence="15 16">PLY_AMNH</strain>
    </source>
</reference>
<feature type="compositionally biased region" description="Polar residues" evidence="12">
    <location>
        <begin position="1714"/>
        <end position="1726"/>
    </location>
</feature>
<keyword evidence="9 11" id="KW-0186">Copper</keyword>
<evidence type="ECO:0000259" key="14">
    <source>
        <dbReference type="Pfam" id="PF07732"/>
    </source>
</evidence>
<evidence type="ECO:0000256" key="11">
    <source>
        <dbReference type="PIRSR" id="PIRSR601287-1"/>
    </source>
</evidence>
<sequence length="1884" mass="206206">MAKSLWLCGERLRNLAFVGSLALFLSCSFADNACEQDYCKLAQDHQQALKAWSDNIENFDAAQIETRLAEHDAMRAEISTLASKADTATTKRNEIIATIENLQGKMSILENTLKAHDGSIDDAQLGSLRTDMDSITISIRDLPLGGNEKTSQTVATLGQKVDALEITVNAVASGDLLSVDGSQIAALTEDVADTRRKLTDLRDDAVLWKNAGPAEKAQARGVGKSVYRDPKLIPPAINVDYTPMRDENGDIQYYKNSDGTFKLDCRWSEGTPGTADYVDRCEKVAIPVQRDFSSTWRMKGDKYEFGREVPYPMPMHTNKGESVDENYMINKIPRRRFPITHVISIITDDVTAEIEAGHTFNFMTYNYTIPGPPIRVRVGDWIDFTLINEGYREHSLDFHATTGPGGGAAALRANPGESARVVWKAIYPGMFIYHCASNWVSDHISEGGYGAIIVENHEGFPYSDVDLFMAQGDLYLNEPMQTGPFPSAIQKPFGKFVNMHNRFNKVKERYEMHDIVMFNGEPWALVKNPVVVDIHDVVRIFIVTGGANTMASFHIIGDHWDRVWLHADNSNLPMENVQTTVVPPGGCAMVDFRLDNPGRYIFVDHALVRTFTKGNLGFIMSCEKDDAYCRAKGEAGSYPATYTGDQSRFLVGGNLQHKNDGPGLMSNDPCVYTSWIREGTDRVTSEDTRQEMYAWLMANCPSTPEVQAEDRDFASAPVVWGYDANRVDYDHFRLWKEFAWNKNAVPSVPISRTDPTKVTMTASGLLNTGNPFPSSGLKLPSVRYQLLQKRDFVFEKRGESTKDDWFKGKLVSEIKPSGDVVQIPSSSPGASWDSNLIKLPNGNIAMSNNDGNFFFPMGLDTYSQAAAQWAVDPSLLQVKQATSLPTRYNFVVVGGKTYTVESRMRGPNEFNGHDAKLRIFQVDPDTYEVLSSKDLSCDLGKASGCSADGTTYTSYPSYLQLNMLGVIAPEDDTTACGGKGGMIVGTSGYPYYEALGHSENIAAMGIVKYDYHPTVALVCADEDMTVAWRYDNGGVYVEDEDAETVNGVTPKFRTRMPKIGDKVPDTKFVDNVEFVPTMSKISNIYMDISRMVASKISLELSRAPSTSELNVDDIILVPSSDATNFPMPTMLVVEGFSNNVLDVSIMLWNGLDLRNSPTVRLYRMSDQTISLSALSESSVVELSDLTLKNINKMEYTFGVPTKSDVSGAKAKISVSTIVMTITKERMNAARSGSSMHFGNANVPIWPSASEFGNSQANYDLIYNAVNGVVIPLKENSETRFYPQSLVFKKRGEAFESDAEIQGMFNWGGSFWALASVDVENGNVALACGNGHRDSVSFVLSTQRIKHRVDQLDINYQSARSTGSLADQKAALDKVAAHMLMAGALFANTNIIPEQDKAICQSGGLVLDINTGEKKANIRGHQPDSWVVYSNTYSGDDTVSQMGPWTGEDREKLIYALGFDSWRDLDFNNVVAADDEDVMMMTSKGGAVMFTKRSEPANVLTAMQITALPQSAPGTTAPFNFHGACYVGEGVFALRTPATDQAVHLETHPETTGLTAPTAGWLSVIKIDTETKQASIVHQLILGENEASNHASTVSCAGGQVGVFVTGSTDSDVHEYRIYDIGNCDHTSPNSCRFSTIPIPKAEVKETRYVPVTAMWDEGYLYVKSDTALRKFVMLPGIGDDEVDKRNPALMTHAAQIAVEQGDDAAGPSPVSVEAPTSSAGPVTSPTPAAGPVTSPTPAAGPVTSPTLGPISNMLFMDSPMKYTDFCAAHSLDVAQVGEKAPPGYFYFRDATSVIQVSTLMFGTHKGGSQTVIHMQADPNAPHDPVTSTTGLCKWYAGAAGITAHAVRIQQSWELMQPYIVRATSDTCGSLNPIMDMVTRSCMNP</sequence>
<proteinExistence type="inferred from homology"/>
<feature type="binding site" description="type 1 copper site" evidence="11">
    <location>
        <position position="605"/>
    </location>
    <ligand>
        <name>Cu cation</name>
        <dbReference type="ChEBI" id="CHEBI:23378"/>
        <label>1</label>
    </ligand>
</feature>
<feature type="region of interest" description="Disordered" evidence="12">
    <location>
        <begin position="1702"/>
        <end position="1744"/>
    </location>
</feature>
<accession>A0AAE0CBH1</accession>
<feature type="binding site" description="type 1 copper site" evidence="11">
    <location>
        <position position="435"/>
    </location>
    <ligand>
        <name>Cu cation</name>
        <dbReference type="ChEBI" id="CHEBI:23378"/>
        <label>1</label>
    </ligand>
</feature>
<feature type="binding site" description="type 1 copper site" evidence="11">
    <location>
        <position position="434"/>
    </location>
    <ligand>
        <name>Cu cation</name>
        <dbReference type="ChEBI" id="CHEBI:23378"/>
        <label>1</label>
    </ligand>
</feature>
<dbReference type="InterPro" id="IPR011707">
    <property type="entry name" value="Cu-oxidase-like_N"/>
</dbReference>
<keyword evidence="13" id="KW-0732">Signal</keyword>
<evidence type="ECO:0000256" key="6">
    <source>
        <dbReference type="ARBA" id="ARBA00022723"/>
    </source>
</evidence>
<comment type="caution">
    <text evidence="15">The sequence shown here is derived from an EMBL/GenBank/DDBJ whole genome shotgun (WGS) entry which is preliminary data.</text>
</comment>
<protein>
    <recommendedName>
        <fullName evidence="5">Copper-containing nitrite reductase</fullName>
        <ecNumber evidence="4">1.7.2.1</ecNumber>
    </recommendedName>
</protein>